<evidence type="ECO:0000259" key="2">
    <source>
        <dbReference type="PROSITE" id="PS51212"/>
    </source>
</evidence>
<feature type="domain" description="WSC" evidence="2">
    <location>
        <begin position="357"/>
        <end position="447"/>
    </location>
</feature>
<accession>A0A5J5F669</accession>
<protein>
    <recommendedName>
        <fullName evidence="2">WSC domain-containing protein</fullName>
    </recommendedName>
</protein>
<evidence type="ECO:0000256" key="1">
    <source>
        <dbReference type="SAM" id="SignalP"/>
    </source>
</evidence>
<dbReference type="Pfam" id="PF09362">
    <property type="entry name" value="DUF1996"/>
    <property type="match status" value="1"/>
</dbReference>
<dbReference type="InterPro" id="IPR018535">
    <property type="entry name" value="DUF1996"/>
</dbReference>
<organism evidence="3 4">
    <name type="scientific">Sphaerosporella brunnea</name>
    <dbReference type="NCBI Taxonomy" id="1250544"/>
    <lineage>
        <taxon>Eukaryota</taxon>
        <taxon>Fungi</taxon>
        <taxon>Dikarya</taxon>
        <taxon>Ascomycota</taxon>
        <taxon>Pezizomycotina</taxon>
        <taxon>Pezizomycetes</taxon>
        <taxon>Pezizales</taxon>
        <taxon>Pyronemataceae</taxon>
        <taxon>Sphaerosporella</taxon>
    </lineage>
</organism>
<dbReference type="InParanoid" id="A0A5J5F669"/>
<dbReference type="InterPro" id="IPR002889">
    <property type="entry name" value="WSC_carb-bd"/>
</dbReference>
<dbReference type="EMBL" id="VXIS01000029">
    <property type="protein sequence ID" value="KAA8912018.1"/>
    <property type="molecule type" value="Genomic_DNA"/>
</dbReference>
<feature type="signal peptide" evidence="1">
    <location>
        <begin position="1"/>
        <end position="22"/>
    </location>
</feature>
<keyword evidence="4" id="KW-1185">Reference proteome</keyword>
<proteinExistence type="predicted"/>
<evidence type="ECO:0000313" key="4">
    <source>
        <dbReference type="Proteomes" id="UP000326924"/>
    </source>
</evidence>
<dbReference type="OrthoDB" id="74764at2759"/>
<feature type="chain" id="PRO_5023929864" description="WSC domain-containing protein" evidence="1">
    <location>
        <begin position="23"/>
        <end position="497"/>
    </location>
</feature>
<dbReference type="Proteomes" id="UP000326924">
    <property type="component" value="Unassembled WGS sequence"/>
</dbReference>
<dbReference type="PANTHER" id="PTHR43662:SF3">
    <property type="entry name" value="DOMAIN PROTEIN, PUTATIVE (AFU_ORTHOLOGUE AFUA_6G11970)-RELATED"/>
    <property type="match status" value="1"/>
</dbReference>
<name>A0A5J5F669_9PEZI</name>
<dbReference type="PANTHER" id="PTHR43662">
    <property type="match status" value="1"/>
</dbReference>
<keyword evidence="1" id="KW-0732">Signal</keyword>
<dbReference type="AlphaFoldDB" id="A0A5J5F669"/>
<dbReference type="SMART" id="SM00321">
    <property type="entry name" value="WSC"/>
    <property type="match status" value="1"/>
</dbReference>
<sequence>MKTTVLAGVFALAASSFPTAQAFFRMPCSGPLLRERADPIVNPGTVSSHLHNIVGGNGFDFSMTYQKTQAASCSTCKAKADKSNYWIPDLYVKAKNGSYHNVGNGGATIYYLQRRDSPTEELLPFPAGFRMLAGDPMRRSLDGAGIEQKGISFACLGGNTKEGQTPTIPNYTCPYGLRLQIVMPSCWDGKNLDSPDHKSHMAYPSGNDNGKCPSTHPKRFITLFYEFLYDVKSWDNEWVNGKHPFVLSNGDPTGLSMHADFVNGWDIPILKKAIDQCNSGNGNIEECTVLELNSDQATNDCMVPNSIKEQTEGWMSKLPGCNPIQPGPGKAITPPPCGAPTSIGTKQVFYTDMSSKGWEYVGCAFDDLNNRLLPYRYAKNDMTVPKCIDICTSKGYTYAGLEYAEECFCGNSIATNKLGAMKCTMKCAGDASQFCGGPVKLSVYKKSGSIVAKTSSAPSITKTAITSKVKPSKTSKVPTTFKLYTTSKRAAAPTGKA</sequence>
<gene>
    <name evidence="3" type="ORF">FN846DRAFT_1019385</name>
</gene>
<evidence type="ECO:0000313" key="3">
    <source>
        <dbReference type="EMBL" id="KAA8912018.1"/>
    </source>
</evidence>
<dbReference type="Pfam" id="PF01822">
    <property type="entry name" value="WSC"/>
    <property type="match status" value="1"/>
</dbReference>
<reference evidence="3 4" key="1">
    <citation type="submission" date="2019-09" db="EMBL/GenBank/DDBJ databases">
        <title>Draft genome of the ectomycorrhizal ascomycete Sphaerosporella brunnea.</title>
        <authorList>
            <consortium name="DOE Joint Genome Institute"/>
            <person name="Benucci G.M."/>
            <person name="Marozzi G."/>
            <person name="Antonielli L."/>
            <person name="Sanchez S."/>
            <person name="Marco P."/>
            <person name="Wang X."/>
            <person name="Falini L.B."/>
            <person name="Barry K."/>
            <person name="Haridas S."/>
            <person name="Lipzen A."/>
            <person name="Labutti K."/>
            <person name="Grigoriev I.V."/>
            <person name="Murat C."/>
            <person name="Martin F."/>
            <person name="Albertini E."/>
            <person name="Donnini D."/>
            <person name="Bonito G."/>
        </authorList>
    </citation>
    <scope>NUCLEOTIDE SEQUENCE [LARGE SCALE GENOMIC DNA]</scope>
    <source>
        <strain evidence="3 4">Sb_GMNB300</strain>
    </source>
</reference>
<dbReference type="PROSITE" id="PS51212">
    <property type="entry name" value="WSC"/>
    <property type="match status" value="1"/>
</dbReference>
<comment type="caution">
    <text evidence="3">The sequence shown here is derived from an EMBL/GenBank/DDBJ whole genome shotgun (WGS) entry which is preliminary data.</text>
</comment>